<dbReference type="Proteomes" id="UP000033682">
    <property type="component" value="Unassembled WGS sequence"/>
</dbReference>
<dbReference type="EMBL" id="JXLG01000016">
    <property type="protein sequence ID" value="KJY59715.1"/>
    <property type="molecule type" value="Genomic_DNA"/>
</dbReference>
<gene>
    <name evidence="1" type="ORF">JF72_15550</name>
</gene>
<dbReference type="RefSeq" id="WP_046308408.1">
    <property type="nucleotide sequence ID" value="NZ_KQ034005.1"/>
</dbReference>
<keyword evidence="2" id="KW-1185">Reference proteome</keyword>
<geneLocation type="plasmid" evidence="1">
    <name>pHma11p1</name>
</geneLocation>
<evidence type="ECO:0000313" key="1">
    <source>
        <dbReference type="EMBL" id="KJY59715.1"/>
    </source>
</evidence>
<dbReference type="AlphaFoldDB" id="A0A0F4LM96"/>
<name>A0A0F4LM96_9LACO</name>
<sequence length="208" mass="24660">MNDSEMLTDKERKNLQLYWNYEFKNTRKIFVNLERNKDNLQNEAQVVCDLMNASVLAAHRVFVESYCITRTNFNYLIGFHFEGQVKWYLDFLSHIISNSRVLLINIFLDYVNNKSKILKMTKKERRRYATEFPVSFFFEERDFYSRDSFDELLFLTDNQIDLLNSMLKIAEQKEISKNVIHAAQKVVNNGRKETKTAIDLVNKALASI</sequence>
<keyword evidence="1" id="KW-0614">Plasmid</keyword>
<evidence type="ECO:0000313" key="2">
    <source>
        <dbReference type="Proteomes" id="UP000033682"/>
    </source>
</evidence>
<comment type="caution">
    <text evidence="1">The sequence shown here is derived from an EMBL/GenBank/DDBJ whole genome shotgun (WGS) entry which is preliminary data.</text>
</comment>
<proteinExistence type="predicted"/>
<dbReference type="PATRIC" id="fig|303541.3.peg.129"/>
<accession>A0A0F4LM96</accession>
<organism evidence="1 2">
    <name type="scientific">Lactobacillus apis</name>
    <dbReference type="NCBI Taxonomy" id="303541"/>
    <lineage>
        <taxon>Bacteria</taxon>
        <taxon>Bacillati</taxon>
        <taxon>Bacillota</taxon>
        <taxon>Bacilli</taxon>
        <taxon>Lactobacillales</taxon>
        <taxon>Lactobacillaceae</taxon>
        <taxon>Lactobacillus</taxon>
    </lineage>
</organism>
<reference evidence="1 2" key="1">
    <citation type="submission" date="2015-01" db="EMBL/GenBank/DDBJ databases">
        <title>Comparative genomics of the lactic acid bacteria isolated from the honey bee gut.</title>
        <authorList>
            <person name="Ellegaard K.M."/>
            <person name="Tamarit D."/>
            <person name="Javelind E."/>
            <person name="Olofsson T."/>
            <person name="Andersson S.G."/>
            <person name="Vasquez A."/>
        </authorList>
    </citation>
    <scope>NUCLEOTIDE SEQUENCE [LARGE SCALE GENOMIC DNA]</scope>
    <source>
        <strain evidence="1 2">Hma11</strain>
        <plasmid evidence="1">pHma11p1</plasmid>
    </source>
</reference>
<dbReference type="HOGENOM" id="CLU_1388649_0_0_9"/>
<protein>
    <submittedName>
        <fullName evidence="1">Uncharacterized protein</fullName>
    </submittedName>
</protein>